<dbReference type="AlphaFoldDB" id="A0A365XP86"/>
<organism evidence="6 7">
    <name type="scientific">Chitinophaga flava</name>
    <dbReference type="NCBI Taxonomy" id="2259036"/>
    <lineage>
        <taxon>Bacteria</taxon>
        <taxon>Pseudomonadati</taxon>
        <taxon>Bacteroidota</taxon>
        <taxon>Chitinophagia</taxon>
        <taxon>Chitinophagales</taxon>
        <taxon>Chitinophagaceae</taxon>
        <taxon>Chitinophaga</taxon>
    </lineage>
</organism>
<dbReference type="Gene3D" id="2.30.38.10">
    <property type="entry name" value="Luciferase, Domain 3"/>
    <property type="match status" value="1"/>
</dbReference>
<feature type="domain" description="Carrier" evidence="5">
    <location>
        <begin position="169"/>
        <end position="243"/>
    </location>
</feature>
<dbReference type="PROSITE" id="PS00012">
    <property type="entry name" value="PHOSPHOPANTETHEINE"/>
    <property type="match status" value="1"/>
</dbReference>
<dbReference type="InterPro" id="IPR006162">
    <property type="entry name" value="Ppantetheine_attach_site"/>
</dbReference>
<comment type="caution">
    <text evidence="6">The sequence shown here is derived from an EMBL/GenBank/DDBJ whole genome shotgun (WGS) entry which is preliminary data.</text>
</comment>
<accession>A0A365XP86</accession>
<dbReference type="FunFam" id="3.30.300.30:FF:000010">
    <property type="entry name" value="Enterobactin synthetase component F"/>
    <property type="match status" value="1"/>
</dbReference>
<dbReference type="Pfam" id="PF13193">
    <property type="entry name" value="AMP-binding_C"/>
    <property type="match status" value="1"/>
</dbReference>
<dbReference type="Proteomes" id="UP000253410">
    <property type="component" value="Unassembled WGS sequence"/>
</dbReference>
<comment type="similarity">
    <text evidence="2">Belongs to the ATP-dependent AMP-binding enzyme family.</text>
</comment>
<keyword evidence="7" id="KW-1185">Reference proteome</keyword>
<evidence type="ECO:0000256" key="4">
    <source>
        <dbReference type="ARBA" id="ARBA00022553"/>
    </source>
</evidence>
<dbReference type="PROSITE" id="PS50075">
    <property type="entry name" value="CARRIER"/>
    <property type="match status" value="1"/>
</dbReference>
<evidence type="ECO:0000256" key="1">
    <source>
        <dbReference type="ARBA" id="ARBA00001957"/>
    </source>
</evidence>
<dbReference type="Gene3D" id="3.30.559.10">
    <property type="entry name" value="Chloramphenicol acetyltransferase-like domain"/>
    <property type="match status" value="1"/>
</dbReference>
<dbReference type="InterPro" id="IPR001242">
    <property type="entry name" value="Condensation_dom"/>
</dbReference>
<dbReference type="NCBIfam" id="TIGR01720">
    <property type="entry name" value="NRPS-para261"/>
    <property type="match status" value="1"/>
</dbReference>
<dbReference type="Pfam" id="PF00550">
    <property type="entry name" value="PP-binding"/>
    <property type="match status" value="1"/>
</dbReference>
<dbReference type="SUPFAM" id="SSF56801">
    <property type="entry name" value="Acetyl-CoA synthetase-like"/>
    <property type="match status" value="1"/>
</dbReference>
<evidence type="ECO:0000313" key="7">
    <source>
        <dbReference type="Proteomes" id="UP000253410"/>
    </source>
</evidence>
<name>A0A365XP86_9BACT</name>
<dbReference type="Gene3D" id="3.30.300.30">
    <property type="match status" value="1"/>
</dbReference>
<dbReference type="EMBL" id="QFFJ01000003">
    <property type="protein sequence ID" value="RBL88159.1"/>
    <property type="molecule type" value="Genomic_DNA"/>
</dbReference>
<evidence type="ECO:0000313" key="6">
    <source>
        <dbReference type="EMBL" id="RBL88159.1"/>
    </source>
</evidence>
<dbReference type="FunFam" id="1.10.1200.10:FF:000005">
    <property type="entry name" value="Nonribosomal peptide synthetase 1"/>
    <property type="match status" value="1"/>
</dbReference>
<dbReference type="CDD" id="cd19534">
    <property type="entry name" value="E_NRPS"/>
    <property type="match status" value="1"/>
</dbReference>
<evidence type="ECO:0000256" key="2">
    <source>
        <dbReference type="ARBA" id="ARBA00006432"/>
    </source>
</evidence>
<dbReference type="InterPro" id="IPR045851">
    <property type="entry name" value="AMP-bd_C_sf"/>
</dbReference>
<comment type="cofactor">
    <cofactor evidence="1">
        <name>pantetheine 4'-phosphate</name>
        <dbReference type="ChEBI" id="CHEBI:47942"/>
    </cofactor>
</comment>
<dbReference type="InterPro" id="IPR020806">
    <property type="entry name" value="PKS_PP-bd"/>
</dbReference>
<gene>
    <name evidence="6" type="ORF">DF182_32070</name>
</gene>
<dbReference type="Pfam" id="PF00668">
    <property type="entry name" value="Condensation"/>
    <property type="match status" value="1"/>
</dbReference>
<reference evidence="6 7" key="1">
    <citation type="submission" date="2018-05" db="EMBL/GenBank/DDBJ databases">
        <title>Chitinophaga sp. K3CV102501T nov., isolated from isolated from a monsoon evergreen broad-leaved forest soil.</title>
        <authorList>
            <person name="Lv Y."/>
        </authorList>
    </citation>
    <scope>NUCLEOTIDE SEQUENCE [LARGE SCALE GENOMIC DNA]</scope>
    <source>
        <strain evidence="6 7">GDMCC 1.1325</strain>
    </source>
</reference>
<dbReference type="InterPro" id="IPR009081">
    <property type="entry name" value="PP-bd_ACP"/>
</dbReference>
<dbReference type="GO" id="GO:0003824">
    <property type="term" value="F:catalytic activity"/>
    <property type="evidence" value="ECO:0007669"/>
    <property type="project" value="InterPro"/>
</dbReference>
<protein>
    <recommendedName>
        <fullName evidence="5">Carrier domain-containing protein</fullName>
    </recommendedName>
</protein>
<keyword evidence="4" id="KW-0597">Phosphoprotein</keyword>
<dbReference type="SMART" id="SM00823">
    <property type="entry name" value="PKS_PP"/>
    <property type="match status" value="1"/>
</dbReference>
<dbReference type="Gene3D" id="3.30.559.30">
    <property type="entry name" value="Nonribosomal peptide synthetase, condensation domain"/>
    <property type="match status" value="1"/>
</dbReference>
<dbReference type="InterPro" id="IPR036736">
    <property type="entry name" value="ACP-like_sf"/>
</dbReference>
<proteinExistence type="inferred from homology"/>
<dbReference type="GO" id="GO:0044550">
    <property type="term" value="P:secondary metabolite biosynthetic process"/>
    <property type="evidence" value="ECO:0007669"/>
    <property type="project" value="UniProtKB-ARBA"/>
</dbReference>
<evidence type="ECO:0000259" key="5">
    <source>
        <dbReference type="PROSITE" id="PS50075"/>
    </source>
</evidence>
<dbReference type="SUPFAM" id="SSF52777">
    <property type="entry name" value="CoA-dependent acyltransferases"/>
    <property type="match status" value="2"/>
</dbReference>
<evidence type="ECO:0000256" key="3">
    <source>
        <dbReference type="ARBA" id="ARBA00022450"/>
    </source>
</evidence>
<dbReference type="SUPFAM" id="SSF47336">
    <property type="entry name" value="ACP-like"/>
    <property type="match status" value="1"/>
</dbReference>
<dbReference type="InterPro" id="IPR023213">
    <property type="entry name" value="CAT-like_dom_sf"/>
</dbReference>
<dbReference type="PANTHER" id="PTHR45398:SF1">
    <property type="entry name" value="ENZYME, PUTATIVE (JCVI)-RELATED"/>
    <property type="match status" value="1"/>
</dbReference>
<dbReference type="InterPro" id="IPR010060">
    <property type="entry name" value="NRPS_synth"/>
</dbReference>
<dbReference type="GO" id="GO:0031177">
    <property type="term" value="F:phosphopantetheine binding"/>
    <property type="evidence" value="ECO:0007669"/>
    <property type="project" value="InterPro"/>
</dbReference>
<sequence>MSGELLIGGAGVSPGYLNQPEQSAERFIAHPFRSNGGRLYRTGDLVRRLPSGAIIFLGRVDDQVKIRGYRVEPGEVTRVLSGCEGVQQCIVMADRTHGGGPRLVAYVVAADAFDEDVLQAYLRNRLPDYMQPALYIPLAELPLTPNGKVDRRALPSPADIVSKADLYVAPRNQMEEDLTAIWAELLNTERVGIYDNFFELGGDSIVVIQVVSRAKRKGIQLQVHDLFDYQTVAALAEMAAQQEASAVQAEQGVLTGSCDLSPIQHWFFEQDTQQQSYFNQSILLQLRKSVSSVHLRQVMQALIQKHDALRFVYHKEGIDGRWQQTYGQYTGTLEEVDLSAITPEELATSITAACSRFQASLAIEKGELIRWVVIRTPAAEVEDRLLMVVHHLAIDGVSWRILIDDMQNYLDRLHEGEPLVATEVKTSSYRDWMQALTAYAHTERVTSQQGYWEKVTGAFRPLPVDMMGSGQVRSSLATVETVLDSQLTAALLKEVNPVYNTEVNDLLLCALGMTIAAWTGNSQVHIGLEGHGREDMFPGIDITGTTGWFTNKFPVRLDIESQASEGNMIKSVKEQLRSIPDKGMGYGCLRYLNQVASLRHNSWDIVFNYLGQLDNIVSSSKWFKGAPEFPGEHISPAYPVRDYFVVKGIVTAGTLKIFWTYSSQQYHIATVEKLAAGYIAHLTALIRHCTHQEQKAITPSDFGLNGKIDYKELDELLGITETEDEDGIIKF</sequence>
<dbReference type="InterPro" id="IPR025110">
    <property type="entry name" value="AMP-bd_C"/>
</dbReference>
<keyword evidence="3" id="KW-0596">Phosphopantetheine</keyword>
<dbReference type="Gene3D" id="1.10.1200.10">
    <property type="entry name" value="ACP-like"/>
    <property type="match status" value="1"/>
</dbReference>
<dbReference type="PANTHER" id="PTHR45398">
    <property type="match status" value="1"/>
</dbReference>